<evidence type="ECO:0000259" key="12">
    <source>
        <dbReference type="PROSITE" id="PS50259"/>
    </source>
</evidence>
<dbReference type="InterPro" id="IPR002049">
    <property type="entry name" value="LE_dom"/>
</dbReference>
<dbReference type="InterPro" id="IPR028082">
    <property type="entry name" value="Peripla_BP_I"/>
</dbReference>
<evidence type="ECO:0000256" key="8">
    <source>
        <dbReference type="SAM" id="MobiDB-lite"/>
    </source>
</evidence>
<proteinExistence type="predicted"/>
<feature type="disulfide bond" evidence="7">
    <location>
        <begin position="585"/>
        <end position="594"/>
    </location>
</feature>
<evidence type="ECO:0000256" key="4">
    <source>
        <dbReference type="ARBA" id="ARBA00023136"/>
    </source>
</evidence>
<comment type="subcellular location">
    <subcellularLocation>
        <location evidence="1">Membrane</location>
        <topology evidence="1">Multi-pass membrane protein</topology>
    </subcellularLocation>
</comment>
<dbReference type="PROSITE" id="PS50026">
    <property type="entry name" value="EGF_3"/>
    <property type="match status" value="1"/>
</dbReference>
<evidence type="ECO:0000256" key="3">
    <source>
        <dbReference type="ARBA" id="ARBA00022989"/>
    </source>
</evidence>
<keyword evidence="10" id="KW-0732">Signal</keyword>
<dbReference type="GO" id="GO:0004930">
    <property type="term" value="F:G protein-coupled receptor activity"/>
    <property type="evidence" value="ECO:0007669"/>
    <property type="project" value="InterPro"/>
</dbReference>
<dbReference type="PROSITE" id="PS50259">
    <property type="entry name" value="G_PROTEIN_RECEP_F3_4"/>
    <property type="match status" value="1"/>
</dbReference>
<dbReference type="PROSITE" id="PS01186">
    <property type="entry name" value="EGF_2"/>
    <property type="match status" value="1"/>
</dbReference>
<keyword evidence="14" id="KW-1185">Reference proteome</keyword>
<evidence type="ECO:0000256" key="7">
    <source>
        <dbReference type="PROSITE-ProRule" id="PRU00076"/>
    </source>
</evidence>
<feature type="transmembrane region" description="Helical" evidence="9">
    <location>
        <begin position="736"/>
        <end position="754"/>
    </location>
</feature>
<evidence type="ECO:0000256" key="1">
    <source>
        <dbReference type="ARBA" id="ARBA00004141"/>
    </source>
</evidence>
<keyword evidence="5" id="KW-0675">Receptor</keyword>
<dbReference type="PRINTS" id="PR00248">
    <property type="entry name" value="GPCRMGR"/>
</dbReference>
<feature type="transmembrane region" description="Helical" evidence="9">
    <location>
        <begin position="826"/>
        <end position="848"/>
    </location>
</feature>
<accession>A0A5B8MVM5</accession>
<evidence type="ECO:0000256" key="2">
    <source>
        <dbReference type="ARBA" id="ARBA00022692"/>
    </source>
</evidence>
<organism evidence="13 14">
    <name type="scientific">Chloropicon primus</name>
    <dbReference type="NCBI Taxonomy" id="1764295"/>
    <lineage>
        <taxon>Eukaryota</taxon>
        <taxon>Viridiplantae</taxon>
        <taxon>Chlorophyta</taxon>
        <taxon>Chloropicophyceae</taxon>
        <taxon>Chloropicales</taxon>
        <taxon>Chloropicaceae</taxon>
        <taxon>Chloropicon</taxon>
    </lineage>
</organism>
<dbReference type="Proteomes" id="UP000316726">
    <property type="component" value="Chromosome 10"/>
</dbReference>
<reference evidence="13 14" key="1">
    <citation type="submission" date="2018-07" db="EMBL/GenBank/DDBJ databases">
        <title>The complete nuclear genome of the prasinophyte Chloropicon primus (CCMP1205).</title>
        <authorList>
            <person name="Pombert J.-F."/>
            <person name="Otis C."/>
            <person name="Turmel M."/>
            <person name="Lemieux C."/>
        </authorList>
    </citation>
    <scope>NUCLEOTIDE SEQUENCE [LARGE SCALE GENOMIC DNA]</scope>
    <source>
        <strain evidence="13 14">CCMP1205</strain>
    </source>
</reference>
<sequence>MKAIGVILALTVVQLIHTTQGQAPAEVHVGGLYAVAYGNVRERASHFRLALDMINDKTDGWFDDILPSTQIRYVVDNSGCSRSVALEGAAKQGTPCMSGSTSQPVVATVGATCSGASMSAQDLLKLYKIPMVSYSATSPDLSDKTLYPYFLRTVPSDLAQGKGIATLAKHFGVKRVGVVASDGAYGIGLADQFRSQAAAESIDQPASAYKTVSKYSEVDTGAGKEAKVDLAMICKVRDLAGEGVRHVFGALQTQDAQYFAATVFQSGYLKGPEYMYYAPDSWSNNQAMQILDGDIGSWWYKPRAGTLGGYYRSSAGGDIIPLFESSTGDLESANPQSNCLKVTGTRSGASVSLGGRGTGTVSTAGGQDTITWADGEVWTRLPPPTLENLEATMLGTVGLAQSTFGPLLQNYIDTIWEPKNARYAFDTVNQDIANQFFIDNGDDLGWADGDGDRKTVHPYGPPSFDAATAVALAIHDVIEAGNDPTDGEKLLEALKKVEFEGLSGKVSFDENLDRRGSRYTLFNRRSDDYTVGLLEGDNVTFSRDVIFPGARSTAPTDGTCLLNSQITSYCSGRGTCDFGAGVCMCPVGYGGANCEVIMPAPCTASHFDFTVSKCSTDNERVGVYTYKNGSQSCCNEDNFGDLCPTGLPLPAPINVECDYVHQDSPVGQAFLALAILSIAFQLALLVAVIMYRNNPFMRRSQPTMMALSIIGAIMGIASIFVLLGKRSDETCRTVPALLTLGFTLMYASLALKMYRVHVLFNNKYMKVVTMGVRQMMFILSLVMAAELLVLLLFIFVDDLRAGFVHETVKGALIPYFECKSSGGSPIGIVLIFMKILLLLYGLVLGFRVRNAPADYQEVKVVVMGAYNTALAVIVVIPMYFYLDLDRDVRFIIVCCGILYAFNGATALVIFPKLLHILRGDQAQDASTIAQTMVSKQVSPGATAGGLATIHTSNMTTTSDTTSHYEDLIKQKDREIADLKSKLEEAAKPLLAEEPSKDEGNGAEAQE</sequence>
<dbReference type="InterPro" id="IPR000742">
    <property type="entry name" value="EGF"/>
</dbReference>
<feature type="transmembrane region" description="Helical" evidence="9">
    <location>
        <begin position="669"/>
        <end position="691"/>
    </location>
</feature>
<evidence type="ECO:0000256" key="6">
    <source>
        <dbReference type="ARBA" id="ARBA00023180"/>
    </source>
</evidence>
<dbReference type="Pfam" id="PF01094">
    <property type="entry name" value="ANF_receptor"/>
    <property type="match status" value="2"/>
</dbReference>
<feature type="transmembrane region" description="Helical" evidence="9">
    <location>
        <begin position="860"/>
        <end position="882"/>
    </location>
</feature>
<comment type="caution">
    <text evidence="7">Lacks conserved residue(s) required for the propagation of feature annotation.</text>
</comment>
<feature type="signal peptide" evidence="10">
    <location>
        <begin position="1"/>
        <end position="21"/>
    </location>
</feature>
<dbReference type="CDD" id="cd00055">
    <property type="entry name" value="EGF_Lam"/>
    <property type="match status" value="1"/>
</dbReference>
<dbReference type="PROSITE" id="PS00022">
    <property type="entry name" value="EGF_1"/>
    <property type="match status" value="1"/>
</dbReference>
<dbReference type="InterPro" id="IPR017978">
    <property type="entry name" value="GPCR_3_C"/>
</dbReference>
<evidence type="ECO:0000313" key="14">
    <source>
        <dbReference type="Proteomes" id="UP000316726"/>
    </source>
</evidence>
<evidence type="ECO:0000259" key="11">
    <source>
        <dbReference type="PROSITE" id="PS50026"/>
    </source>
</evidence>
<dbReference type="Gene3D" id="3.40.50.2300">
    <property type="match status" value="3"/>
</dbReference>
<evidence type="ECO:0000256" key="10">
    <source>
        <dbReference type="SAM" id="SignalP"/>
    </source>
</evidence>
<keyword evidence="7" id="KW-1015">Disulfide bond</keyword>
<gene>
    <name evidence="13" type="ORF">A3770_10p60800</name>
</gene>
<feature type="transmembrane region" description="Helical" evidence="9">
    <location>
        <begin position="775"/>
        <end position="796"/>
    </location>
</feature>
<keyword evidence="6" id="KW-0325">Glycoprotein</keyword>
<keyword evidence="4 9" id="KW-0472">Membrane</keyword>
<keyword evidence="7" id="KW-0245">EGF-like domain</keyword>
<feature type="transmembrane region" description="Helical" evidence="9">
    <location>
        <begin position="703"/>
        <end position="724"/>
    </location>
</feature>
<keyword evidence="2 9" id="KW-0812">Transmembrane</keyword>
<dbReference type="AlphaFoldDB" id="A0A5B8MVM5"/>
<evidence type="ECO:0000256" key="5">
    <source>
        <dbReference type="ARBA" id="ARBA00023170"/>
    </source>
</evidence>
<dbReference type="SUPFAM" id="SSF53822">
    <property type="entry name" value="Periplasmic binding protein-like I"/>
    <property type="match status" value="1"/>
</dbReference>
<dbReference type="InterPro" id="IPR001828">
    <property type="entry name" value="ANF_lig-bd_rcpt"/>
</dbReference>
<feature type="domain" description="EGF-like" evidence="11">
    <location>
        <begin position="556"/>
        <end position="595"/>
    </location>
</feature>
<evidence type="ECO:0008006" key="15">
    <source>
        <dbReference type="Google" id="ProtNLM"/>
    </source>
</evidence>
<dbReference type="EMBL" id="CP031043">
    <property type="protein sequence ID" value="QDZ23562.1"/>
    <property type="molecule type" value="Genomic_DNA"/>
</dbReference>
<dbReference type="InterPro" id="IPR050726">
    <property type="entry name" value="mGluR"/>
</dbReference>
<dbReference type="InterPro" id="IPR000337">
    <property type="entry name" value="GPCR_3"/>
</dbReference>
<protein>
    <recommendedName>
        <fullName evidence="15">G-protein coupled receptors family 3 profile domain-containing protein</fullName>
    </recommendedName>
</protein>
<dbReference type="STRING" id="1764295.A0A5B8MVM5"/>
<dbReference type="OrthoDB" id="5984008at2759"/>
<keyword evidence="3 9" id="KW-1133">Transmembrane helix</keyword>
<dbReference type="PANTHER" id="PTHR24060">
    <property type="entry name" value="METABOTROPIC GLUTAMATE RECEPTOR"/>
    <property type="match status" value="1"/>
</dbReference>
<dbReference type="GO" id="GO:0016020">
    <property type="term" value="C:membrane"/>
    <property type="evidence" value="ECO:0007669"/>
    <property type="project" value="UniProtKB-SubCell"/>
</dbReference>
<feature type="transmembrane region" description="Helical" evidence="9">
    <location>
        <begin position="888"/>
        <end position="910"/>
    </location>
</feature>
<feature type="domain" description="G-protein coupled receptors family 3 profile" evidence="12">
    <location>
        <begin position="666"/>
        <end position="917"/>
    </location>
</feature>
<evidence type="ECO:0000313" key="13">
    <source>
        <dbReference type="EMBL" id="QDZ23562.1"/>
    </source>
</evidence>
<name>A0A5B8MVM5_9CHLO</name>
<dbReference type="Pfam" id="PF00003">
    <property type="entry name" value="7tm_3"/>
    <property type="match status" value="1"/>
</dbReference>
<feature type="region of interest" description="Disordered" evidence="8">
    <location>
        <begin position="985"/>
        <end position="1006"/>
    </location>
</feature>
<evidence type="ECO:0000256" key="9">
    <source>
        <dbReference type="SAM" id="Phobius"/>
    </source>
</evidence>
<feature type="chain" id="PRO_5022662544" description="G-protein coupled receptors family 3 profile domain-containing protein" evidence="10">
    <location>
        <begin position="22"/>
        <end position="1006"/>
    </location>
</feature>